<evidence type="ECO:0000256" key="2">
    <source>
        <dbReference type="SAM" id="Phobius"/>
    </source>
</evidence>
<organism evidence="4 5">
    <name type="scientific">Spodoptera litura</name>
    <name type="common">Asian cotton leafworm</name>
    <dbReference type="NCBI Taxonomy" id="69820"/>
    <lineage>
        <taxon>Eukaryota</taxon>
        <taxon>Metazoa</taxon>
        <taxon>Ecdysozoa</taxon>
        <taxon>Arthropoda</taxon>
        <taxon>Hexapoda</taxon>
        <taxon>Insecta</taxon>
        <taxon>Pterygota</taxon>
        <taxon>Neoptera</taxon>
        <taxon>Endopterygota</taxon>
        <taxon>Lepidoptera</taxon>
        <taxon>Glossata</taxon>
        <taxon>Ditrysia</taxon>
        <taxon>Noctuoidea</taxon>
        <taxon>Noctuidae</taxon>
        <taxon>Amphipyrinae</taxon>
        <taxon>Spodoptera</taxon>
    </lineage>
</organism>
<feature type="chain" id="PRO_5039904728" evidence="3">
    <location>
        <begin position="23"/>
        <end position="484"/>
    </location>
</feature>
<dbReference type="AlphaFoldDB" id="A0A9J7EAR7"/>
<evidence type="ECO:0000313" key="4">
    <source>
        <dbReference type="Proteomes" id="UP000301870"/>
    </source>
</evidence>
<dbReference type="KEGG" id="sliu:111354819"/>
<accession>A0A9J7EAR7</accession>
<keyword evidence="2" id="KW-0812">Transmembrane</keyword>
<keyword evidence="3" id="KW-0732">Signal</keyword>
<evidence type="ECO:0000313" key="5">
    <source>
        <dbReference type="RefSeq" id="XP_022824199.1"/>
    </source>
</evidence>
<keyword evidence="2" id="KW-0472">Membrane</keyword>
<keyword evidence="4" id="KW-1185">Reference proteome</keyword>
<dbReference type="GeneID" id="111354819"/>
<feature type="transmembrane region" description="Helical" evidence="2">
    <location>
        <begin position="156"/>
        <end position="180"/>
    </location>
</feature>
<feature type="signal peptide" evidence="3">
    <location>
        <begin position="1"/>
        <end position="22"/>
    </location>
</feature>
<gene>
    <name evidence="5" type="primary">LOC111354819</name>
</gene>
<sequence length="484" mass="55259">MGALSLMFFVLCSNFLLIKSEGEENLKISIPKDTGNCSIPKPNYKFREGQNLTIELSTDPFVNYGWWRLKNSNNETFTIDSSFKSNMTKQHTTVVNRYMDGTWEFEFYVHKDNVDILSNIDKVAYPAGKQEYYTPIICRTNVAIEMNKDTILDTKFIIICSVLGTLALLIIIGQAVYIYYLKSLARRLNAHNNLSKKSDSAQSDGARYCSYPRQKKIDEVVPVDKRYSDIYEAPNIEITDNGQKHFLPPNPPAISTMPCTPKMDRNMGVHPQMHGATLNRSAMMDHTHSYQRQTERDMANRPPLPLPPSQDDFEVYEQMTDDMDTYEPPPVVSQAMPPRLPMPPKKVPTANLVNVKEDTLKTKRSARPPVTPKPQMSHAAVAPVNELQQVLKRRQAGIETATRSNELEEALRKRNNVKQVPIVSIPDPSPAKTRPVVKSKPRIPQPQPVQEEIYYNENQASSDEEWTYEPLKPHKNYDPNIYNI</sequence>
<name>A0A9J7EAR7_SPOLT</name>
<proteinExistence type="predicted"/>
<feature type="region of interest" description="Disordered" evidence="1">
    <location>
        <begin position="419"/>
        <end position="451"/>
    </location>
</feature>
<keyword evidence="2" id="KW-1133">Transmembrane helix</keyword>
<dbReference type="Proteomes" id="UP000301870">
    <property type="component" value="Chromosome 19"/>
</dbReference>
<evidence type="ECO:0000256" key="1">
    <source>
        <dbReference type="SAM" id="MobiDB-lite"/>
    </source>
</evidence>
<dbReference type="RefSeq" id="XP_022824199.1">
    <property type="nucleotide sequence ID" value="XM_022968431.1"/>
</dbReference>
<protein>
    <submittedName>
        <fullName evidence="5">Uncharacterized protein LOC111354819</fullName>
    </submittedName>
</protein>
<reference evidence="5" key="1">
    <citation type="submission" date="2025-08" db="UniProtKB">
        <authorList>
            <consortium name="RefSeq"/>
        </authorList>
    </citation>
    <scope>IDENTIFICATION</scope>
    <source>
        <strain evidence="5">Ishihara</strain>
        <tissue evidence="5">Whole body</tissue>
    </source>
</reference>
<dbReference type="OrthoDB" id="7483335at2759"/>
<evidence type="ECO:0000256" key="3">
    <source>
        <dbReference type="SAM" id="SignalP"/>
    </source>
</evidence>